<reference evidence="2" key="2">
    <citation type="submission" date="2018-05" db="EMBL/GenBank/DDBJ databases">
        <title>OmerRS3 (Oryza meridionalis Reference Sequence Version 3).</title>
        <authorList>
            <person name="Zhang J."/>
            <person name="Kudrna D."/>
            <person name="Lee S."/>
            <person name="Talag J."/>
            <person name="Welchert J."/>
            <person name="Wing R.A."/>
        </authorList>
    </citation>
    <scope>NUCLEOTIDE SEQUENCE [LARGE SCALE GENOMIC DNA]</scope>
    <source>
        <strain evidence="2">cv. OR44</strain>
    </source>
</reference>
<feature type="region of interest" description="Disordered" evidence="1">
    <location>
        <begin position="105"/>
        <end position="170"/>
    </location>
</feature>
<dbReference type="Proteomes" id="UP000008021">
    <property type="component" value="Chromosome 2"/>
</dbReference>
<proteinExistence type="predicted"/>
<keyword evidence="3" id="KW-1185">Reference proteome</keyword>
<evidence type="ECO:0000313" key="2">
    <source>
        <dbReference type="EnsemblPlants" id="OMERI02G34240.2"/>
    </source>
</evidence>
<evidence type="ECO:0000313" key="3">
    <source>
        <dbReference type="Proteomes" id="UP000008021"/>
    </source>
</evidence>
<accession>A0A0E0CSP9</accession>
<dbReference type="HOGENOM" id="CLU_1573130_0_0_1"/>
<feature type="compositionally biased region" description="Low complexity" evidence="1">
    <location>
        <begin position="157"/>
        <end position="170"/>
    </location>
</feature>
<dbReference type="AlphaFoldDB" id="A0A0E0CSP9"/>
<reference evidence="2" key="1">
    <citation type="submission" date="2015-04" db="UniProtKB">
        <authorList>
            <consortium name="EnsemblPlants"/>
        </authorList>
    </citation>
    <scope>IDENTIFICATION</scope>
</reference>
<organism evidence="2">
    <name type="scientific">Oryza meridionalis</name>
    <dbReference type="NCBI Taxonomy" id="40149"/>
    <lineage>
        <taxon>Eukaryota</taxon>
        <taxon>Viridiplantae</taxon>
        <taxon>Streptophyta</taxon>
        <taxon>Embryophyta</taxon>
        <taxon>Tracheophyta</taxon>
        <taxon>Spermatophyta</taxon>
        <taxon>Magnoliopsida</taxon>
        <taxon>Liliopsida</taxon>
        <taxon>Poales</taxon>
        <taxon>Poaceae</taxon>
        <taxon>BOP clade</taxon>
        <taxon>Oryzoideae</taxon>
        <taxon>Oryzeae</taxon>
        <taxon>Oryzinae</taxon>
        <taxon>Oryza</taxon>
    </lineage>
</organism>
<sequence length="170" mass="16783">MAAATAREVSRAASGGGVADRGRACGGGVGELGVRGGGGCGRKLDGGSGAVGHAGDVGGLTPRRRRLALNAASLNGAKLRLVCASMLIICWAVHRITNPSIQLVSSSPATPGNSSAPRARLAASASAPTRRRLAAVPSRARGGGGRLGPFPRDAARKLNLNSSSKGNNGA</sequence>
<feature type="compositionally biased region" description="Low complexity" evidence="1">
    <location>
        <begin position="114"/>
        <end position="128"/>
    </location>
</feature>
<name>A0A0E0CSP9_9ORYZ</name>
<dbReference type="EnsemblPlants" id="OMERI02G34240.2">
    <property type="protein sequence ID" value="OMERI02G34240.2"/>
    <property type="gene ID" value="OMERI02G34240"/>
</dbReference>
<dbReference type="Gramene" id="OMERI02G34240.2">
    <property type="protein sequence ID" value="OMERI02G34240.2"/>
    <property type="gene ID" value="OMERI02G34240"/>
</dbReference>
<evidence type="ECO:0000256" key="1">
    <source>
        <dbReference type="SAM" id="MobiDB-lite"/>
    </source>
</evidence>
<protein>
    <submittedName>
        <fullName evidence="2">Uncharacterized protein</fullName>
    </submittedName>
</protein>